<sequence length="132" mass="13609">MRPLTVTSAALLALAAAVAPAAAAPGTGTPPREPGLFLTVSGDDNTWIRGVLLTCEPTPSGHHPHAARACAELDAVGGDFAALPVAPEPCTMEYAPVTVSASGEFRGRPVDWHRTFSNACHLGAGTGYVFRF</sequence>
<feature type="domain" description="Subtilisin inhibitor" evidence="10">
    <location>
        <begin position="36"/>
        <end position="118"/>
    </location>
</feature>
<evidence type="ECO:0000256" key="2">
    <source>
        <dbReference type="ARBA" id="ARBA00010472"/>
    </source>
</evidence>
<comment type="caution">
    <text evidence="11">The sequence shown here is derived from an EMBL/GenBank/DDBJ whole genome shotgun (WGS) entry which is preliminary data.</text>
</comment>
<keyword evidence="7" id="KW-1015">Disulfide bond</keyword>
<gene>
    <name evidence="11" type="ORF">JGB26_24825</name>
</gene>
<evidence type="ECO:0000256" key="8">
    <source>
        <dbReference type="RuleBase" id="RU003471"/>
    </source>
</evidence>
<keyword evidence="4" id="KW-0964">Secreted</keyword>
<evidence type="ECO:0000256" key="4">
    <source>
        <dbReference type="ARBA" id="ARBA00022525"/>
    </source>
</evidence>
<proteinExistence type="inferred from homology"/>
<evidence type="ECO:0000256" key="5">
    <source>
        <dbReference type="ARBA" id="ARBA00022690"/>
    </source>
</evidence>
<comment type="similarity">
    <text evidence="2 8">Belongs to the protease inhibitor I16 (SSI) family.</text>
</comment>
<evidence type="ECO:0000313" key="12">
    <source>
        <dbReference type="Proteomes" id="UP000634780"/>
    </source>
</evidence>
<dbReference type="RefSeq" id="WP_190114856.1">
    <property type="nucleotide sequence ID" value="NZ_BMVR01000003.1"/>
</dbReference>
<keyword evidence="5 8" id="KW-0646">Protease inhibitor</keyword>
<evidence type="ECO:0000256" key="1">
    <source>
        <dbReference type="ARBA" id="ARBA00004613"/>
    </source>
</evidence>
<dbReference type="EMBL" id="JAEKOZ010000016">
    <property type="protein sequence ID" value="MBJ3810297.1"/>
    <property type="molecule type" value="Genomic_DNA"/>
</dbReference>
<dbReference type="Pfam" id="PF00720">
    <property type="entry name" value="SSI"/>
    <property type="match status" value="1"/>
</dbReference>
<keyword evidence="6 8" id="KW-0722">Serine protease inhibitor</keyword>
<dbReference type="InterPro" id="IPR036819">
    <property type="entry name" value="Subtilisin_inhibitor-like_sf"/>
</dbReference>
<evidence type="ECO:0000256" key="6">
    <source>
        <dbReference type="ARBA" id="ARBA00022900"/>
    </source>
</evidence>
<dbReference type="Proteomes" id="UP000634780">
    <property type="component" value="Unassembled WGS sequence"/>
</dbReference>
<dbReference type="InterPro" id="IPR023549">
    <property type="entry name" value="Subtilisin_inhibitor"/>
</dbReference>
<evidence type="ECO:0000313" key="11">
    <source>
        <dbReference type="EMBL" id="MBJ3810297.1"/>
    </source>
</evidence>
<evidence type="ECO:0000256" key="7">
    <source>
        <dbReference type="ARBA" id="ARBA00023157"/>
    </source>
</evidence>
<dbReference type="SUPFAM" id="SSF55399">
    <property type="entry name" value="Subtilisin inhibitor"/>
    <property type="match status" value="1"/>
</dbReference>
<evidence type="ECO:0000256" key="3">
    <source>
        <dbReference type="ARBA" id="ARBA00011738"/>
    </source>
</evidence>
<dbReference type="PROSITE" id="PS00999">
    <property type="entry name" value="SSI"/>
    <property type="match status" value="1"/>
</dbReference>
<dbReference type="GO" id="GO:0030414">
    <property type="term" value="F:peptidase inhibitor activity"/>
    <property type="evidence" value="ECO:0007669"/>
    <property type="project" value="UniProtKB-KW"/>
</dbReference>
<dbReference type="Gene3D" id="3.30.350.10">
    <property type="entry name" value="Subtilisin inhibitor-like"/>
    <property type="match status" value="1"/>
</dbReference>
<protein>
    <submittedName>
        <fullName evidence="11">Subtilase-type protease inhibitor</fullName>
    </submittedName>
</protein>
<keyword evidence="9" id="KW-0732">Signal</keyword>
<feature type="signal peptide" evidence="9">
    <location>
        <begin position="1"/>
        <end position="23"/>
    </location>
</feature>
<organism evidence="11 12">
    <name type="scientific">Streptomyces flavofungini</name>
    <dbReference type="NCBI Taxonomy" id="68200"/>
    <lineage>
        <taxon>Bacteria</taxon>
        <taxon>Bacillati</taxon>
        <taxon>Actinomycetota</taxon>
        <taxon>Actinomycetes</taxon>
        <taxon>Kitasatosporales</taxon>
        <taxon>Streptomycetaceae</taxon>
        <taxon>Streptomyces</taxon>
    </lineage>
</organism>
<feature type="chain" id="PRO_5047328543" evidence="9">
    <location>
        <begin position="24"/>
        <end position="132"/>
    </location>
</feature>
<name>A0ABS0XAT0_9ACTN</name>
<comment type="subcellular location">
    <subcellularLocation>
        <location evidence="1">Secreted</location>
    </subcellularLocation>
</comment>
<accession>A0ABS0XAT0</accession>
<comment type="subunit">
    <text evidence="3">Homodimer.</text>
</comment>
<evidence type="ECO:0000259" key="10">
    <source>
        <dbReference type="Pfam" id="PF00720"/>
    </source>
</evidence>
<keyword evidence="12" id="KW-1185">Reference proteome</keyword>
<dbReference type="InterPro" id="IPR020054">
    <property type="entry name" value="Prot_inh_SSI_I16_CS"/>
</dbReference>
<dbReference type="PRINTS" id="PR00294">
    <property type="entry name" value="SSBTLNINHBTR"/>
</dbReference>
<evidence type="ECO:0000256" key="9">
    <source>
        <dbReference type="SAM" id="SignalP"/>
    </source>
</evidence>
<reference evidence="11 12" key="1">
    <citation type="submission" date="2020-12" db="EMBL/GenBank/DDBJ databases">
        <title>Streptomyces typhae sp. nov., a novel endophytic actinomycete isolated from the root of cattail pollen (Typha angustifolia L.).</title>
        <authorList>
            <person name="Peng C."/>
            <person name="Liu C."/>
        </authorList>
    </citation>
    <scope>NUCLEOTIDE SEQUENCE [LARGE SCALE GENOMIC DNA]</scope>
    <source>
        <strain evidence="11 12">JCM 4753</strain>
    </source>
</reference>
<dbReference type="InterPro" id="IPR000691">
    <property type="entry name" value="Prot_inh_I16_SSI"/>
</dbReference>